<keyword evidence="1" id="KW-1188">Viral release from host cell</keyword>
<evidence type="ECO:0000256" key="2">
    <source>
        <dbReference type="SAM" id="Coils"/>
    </source>
</evidence>
<dbReference type="Proteomes" id="UP000813068">
    <property type="component" value="Unassembled WGS sequence"/>
</dbReference>
<feature type="coiled-coil region" evidence="2">
    <location>
        <begin position="762"/>
        <end position="803"/>
    </location>
</feature>
<evidence type="ECO:0000313" key="5">
    <source>
        <dbReference type="Proteomes" id="UP000813068"/>
    </source>
</evidence>
<proteinExistence type="predicted"/>
<feature type="domain" description="Phage tail tape measure protein" evidence="3">
    <location>
        <begin position="274"/>
        <end position="446"/>
    </location>
</feature>
<evidence type="ECO:0000259" key="3">
    <source>
        <dbReference type="Pfam" id="PF10145"/>
    </source>
</evidence>
<protein>
    <submittedName>
        <fullName evidence="4">Phage tail tape measure protein</fullName>
    </submittedName>
</protein>
<dbReference type="RefSeq" id="WP_217679962.1">
    <property type="nucleotide sequence ID" value="NZ_JAHRGL010000011.1"/>
</dbReference>
<dbReference type="Pfam" id="PF10145">
    <property type="entry name" value="PhageMin_Tail"/>
    <property type="match status" value="1"/>
</dbReference>
<accession>A0ABS6MTB8</accession>
<dbReference type="PANTHER" id="PTHR37813">
    <property type="entry name" value="FELS-2 PROPHAGE PROTEIN"/>
    <property type="match status" value="1"/>
</dbReference>
<sequence>MSDVELKISANLDDALKGVSGFRQEFSKMVREVEKPLRKVDTLRALQESAKKTSAEFFATKRRIDELKTAIAAAGQTVPAFERELAKAERTSGLLRSQLEKQNSKLKEHRAELRAAGVDTRDLAGEQQRLQAELAKRLGAGSADASMQAAMRNLGVEQFRGARTGIAELQQQFQLLKASGTASTIEIALAQQTLRSRIAEAARQTNGLKSATDDWRNSLSRTREEIIAGAAAFGGFALIAGNSFSKFADYEQQIAAIGTITDMTDGQLQAMSGSVKQLSLDMGVNATASAKALYDILGSGGTNENAMDILALSTKAAIAGMTETKTAAQVGMSMLNAYGESSDKLGQRFDQLFMTVKDGVISFEQLAQGLGSVMPAAAAAGVPIEEVLSSLSRLTVQGIQAPQAITALQGAINQLAAPSTEAAKAMDEMGIKWNGLAGTLQQIADKKIGFEAMRQIIPDSEGRTAVLALTKDIQGLQESISSMQQSAGATEDAYSTMANTPQAQVERFKAAVDELQKAFGAAVAAGLPVVNLLTGLFNAFNALPEPAKNALAGIVLLGAGTKATSMALNVIRGPLGALVAQLSTVPAAGGAAGAAVDALSGRVNGLGKALKGLGSLGGMLRLGGYGVIASQLMELYSIHEEVKALTKSQEEHAKGLQDLIDRNDQYKGALIATQAEVEQQTETERKGYVERLQAAASYYQALGEQISRADASDKISPEAVDAYRKATAYRNALRELGKANSDRESGESAHSARLKSIKEKELESIKKQLAAQLAAYDKANEDVEQARKRREEIEREFADLARDIGGSGRNDWGGLQDAQLAARQALTEGNTAEAIEQARRAGEILREMQQAGESTYGFQGIAQELGKIASEAARLDEQDAQGKADAIKSKIEGLLQYADALKRVSVGFETNAESEEQTKQRLLQLAQEWSKYMVIRPTIAAPEADPNLKAAEDLLDQPAAPGFAAGGYTGPGGKWQPAGVVHAGEHVQPQEVVREPGALAFLERIRREGFQRTLRTMQRQLRGYATGGFVAPRAMPSIPSLSTELAAAASGPNFPDLGRLDLSIGDLSGPVYVEQDFAKTLHKLALQRGRTSRR</sequence>
<keyword evidence="2" id="KW-0175">Coiled coil</keyword>
<name>A0ABS6MTB8_9GAMM</name>
<keyword evidence="5" id="KW-1185">Reference proteome</keyword>
<gene>
    <name evidence="4" type="ORF">KRX52_04470</name>
</gene>
<organism evidence="4 5">
    <name type="scientific">Geopseudomonas aromaticivorans</name>
    <dbReference type="NCBI Taxonomy" id="2849492"/>
    <lineage>
        <taxon>Bacteria</taxon>
        <taxon>Pseudomonadati</taxon>
        <taxon>Pseudomonadota</taxon>
        <taxon>Gammaproteobacteria</taxon>
        <taxon>Pseudomonadales</taxon>
        <taxon>Pseudomonadaceae</taxon>
        <taxon>Geopseudomonas</taxon>
    </lineage>
</organism>
<dbReference type="EMBL" id="JAHRGL010000011">
    <property type="protein sequence ID" value="MBV2132051.1"/>
    <property type="molecule type" value="Genomic_DNA"/>
</dbReference>
<comment type="caution">
    <text evidence="4">The sequence shown here is derived from an EMBL/GenBank/DDBJ whole genome shotgun (WGS) entry which is preliminary data.</text>
</comment>
<reference evidence="4 5" key="1">
    <citation type="submission" date="2021-06" db="EMBL/GenBank/DDBJ databases">
        <title>Differences between aerobic and microaerobic xylene degrading microbial communities.</title>
        <authorList>
            <person name="Banerjee S."/>
            <person name="Tancsics A."/>
        </authorList>
    </citation>
    <scope>NUCLEOTIDE SEQUENCE [LARGE SCALE GENOMIC DNA]</scope>
    <source>
        <strain evidence="4 5">MAP12</strain>
    </source>
</reference>
<dbReference type="InterPro" id="IPR010090">
    <property type="entry name" value="Phage_tape_meas"/>
</dbReference>
<evidence type="ECO:0000256" key="1">
    <source>
        <dbReference type="ARBA" id="ARBA00022612"/>
    </source>
</evidence>
<evidence type="ECO:0000313" key="4">
    <source>
        <dbReference type="EMBL" id="MBV2132051.1"/>
    </source>
</evidence>
<dbReference type="PANTHER" id="PTHR37813:SF1">
    <property type="entry name" value="FELS-2 PROPHAGE PROTEIN"/>
    <property type="match status" value="1"/>
</dbReference>
<dbReference type="NCBIfam" id="TIGR01760">
    <property type="entry name" value="tape_meas_TP901"/>
    <property type="match status" value="1"/>
</dbReference>